<feature type="transmembrane region" description="Helical" evidence="7">
    <location>
        <begin position="332"/>
        <end position="353"/>
    </location>
</feature>
<dbReference type="HAMAP" id="MF_01844">
    <property type="entry name" value="NhaA"/>
    <property type="match status" value="1"/>
</dbReference>
<evidence type="ECO:0000256" key="6">
    <source>
        <dbReference type="ARBA" id="ARBA00023201"/>
    </source>
</evidence>
<keyword evidence="7" id="KW-0813">Transport</keyword>
<feature type="transmembrane region" description="Helical" evidence="7">
    <location>
        <begin position="91"/>
        <end position="114"/>
    </location>
</feature>
<name>A0A4R2L205_9GAMM</name>
<proteinExistence type="inferred from homology"/>
<evidence type="ECO:0000313" key="9">
    <source>
        <dbReference type="Proteomes" id="UP000295765"/>
    </source>
</evidence>
<keyword evidence="9" id="KW-1185">Reference proteome</keyword>
<dbReference type="NCBIfam" id="NF007111">
    <property type="entry name" value="PRK09560.1"/>
    <property type="match status" value="1"/>
</dbReference>
<reference evidence="8 9" key="1">
    <citation type="submission" date="2019-03" db="EMBL/GenBank/DDBJ databases">
        <title>Genomic Encyclopedia of Type Strains, Phase IV (KMG-IV): sequencing the most valuable type-strain genomes for metagenomic binning, comparative biology and taxonomic classification.</title>
        <authorList>
            <person name="Goeker M."/>
        </authorList>
    </citation>
    <scope>NUCLEOTIDE SEQUENCE [LARGE SCALE GENOMIC DNA]</scope>
    <source>
        <strain evidence="8 9">DSM 25287</strain>
    </source>
</reference>
<feature type="transmembrane region" description="Helical" evidence="7">
    <location>
        <begin position="209"/>
        <end position="237"/>
    </location>
</feature>
<feature type="transmembrane region" description="Helical" evidence="7">
    <location>
        <begin position="12"/>
        <end position="30"/>
    </location>
</feature>
<comment type="similarity">
    <text evidence="7">Belongs to the NhaA Na(+)/H(+) (TC 2.A.33) antiporter family.</text>
</comment>
<organism evidence="8 9">
    <name type="scientific">Plasticicumulans lactativorans</name>
    <dbReference type="NCBI Taxonomy" id="1133106"/>
    <lineage>
        <taxon>Bacteria</taxon>
        <taxon>Pseudomonadati</taxon>
        <taxon>Pseudomonadota</taxon>
        <taxon>Gammaproteobacteria</taxon>
        <taxon>Candidatus Competibacteraceae</taxon>
        <taxon>Plasticicumulans</taxon>
    </lineage>
</organism>
<evidence type="ECO:0000256" key="2">
    <source>
        <dbReference type="ARBA" id="ARBA00022475"/>
    </source>
</evidence>
<dbReference type="Pfam" id="PF06965">
    <property type="entry name" value="Na_H_antiport_1"/>
    <property type="match status" value="1"/>
</dbReference>
<keyword evidence="5 7" id="KW-0472">Membrane</keyword>
<keyword evidence="7" id="KW-0915">Sodium</keyword>
<dbReference type="GO" id="GO:0006885">
    <property type="term" value="P:regulation of pH"/>
    <property type="evidence" value="ECO:0007669"/>
    <property type="project" value="UniProtKB-UniRule"/>
</dbReference>
<dbReference type="RefSeq" id="WP_132544766.1">
    <property type="nucleotide sequence ID" value="NZ_SLWY01000020.1"/>
</dbReference>
<dbReference type="GO" id="GO:0015385">
    <property type="term" value="F:sodium:proton antiporter activity"/>
    <property type="evidence" value="ECO:0007669"/>
    <property type="project" value="UniProtKB-UniRule"/>
</dbReference>
<evidence type="ECO:0000256" key="1">
    <source>
        <dbReference type="ARBA" id="ARBA00004429"/>
    </source>
</evidence>
<comment type="function">
    <text evidence="7">Na(+)/H(+) antiporter that extrudes sodium in exchange for external protons.</text>
</comment>
<keyword evidence="3 7" id="KW-0812">Transmembrane</keyword>
<evidence type="ECO:0000256" key="4">
    <source>
        <dbReference type="ARBA" id="ARBA00022989"/>
    </source>
</evidence>
<dbReference type="NCBIfam" id="TIGR00773">
    <property type="entry name" value="NhaA"/>
    <property type="match status" value="1"/>
</dbReference>
<dbReference type="PANTHER" id="PTHR30341">
    <property type="entry name" value="SODIUM ION/PROTON ANTIPORTER NHAA-RELATED"/>
    <property type="match status" value="1"/>
</dbReference>
<dbReference type="InterPro" id="IPR023171">
    <property type="entry name" value="Na/H_antiporter_dom_sf"/>
</dbReference>
<dbReference type="AlphaFoldDB" id="A0A4R2L205"/>
<dbReference type="NCBIfam" id="NF007112">
    <property type="entry name" value="PRK09561.1"/>
    <property type="match status" value="1"/>
</dbReference>
<dbReference type="GO" id="GO:0005886">
    <property type="term" value="C:plasma membrane"/>
    <property type="evidence" value="ECO:0007669"/>
    <property type="project" value="UniProtKB-SubCell"/>
</dbReference>
<keyword evidence="4 7" id="KW-1133">Transmembrane helix</keyword>
<comment type="catalytic activity">
    <reaction evidence="7">
        <text>Na(+)(in) + 2 H(+)(out) = Na(+)(out) + 2 H(+)(in)</text>
        <dbReference type="Rhea" id="RHEA:29251"/>
        <dbReference type="ChEBI" id="CHEBI:15378"/>
        <dbReference type="ChEBI" id="CHEBI:29101"/>
    </reaction>
</comment>
<evidence type="ECO:0000313" key="8">
    <source>
        <dbReference type="EMBL" id="TCO79237.1"/>
    </source>
</evidence>
<dbReference type="EMBL" id="SLWY01000020">
    <property type="protein sequence ID" value="TCO79237.1"/>
    <property type="molecule type" value="Genomic_DNA"/>
</dbReference>
<gene>
    <name evidence="7" type="primary">nhaA</name>
    <name evidence="8" type="ORF">EV699_12015</name>
</gene>
<keyword evidence="2 7" id="KW-1003">Cell membrane</keyword>
<protein>
    <recommendedName>
        <fullName evidence="7">Na(+)/H(+) antiporter NhaA</fullName>
    </recommendedName>
    <alternativeName>
        <fullName evidence="7">Sodium/proton antiporter NhaA</fullName>
    </alternativeName>
</protein>
<sequence>MLNAIREFTKLEAAGGIVLFAAAVLAMVVANSPLAPLYDLFISLPVAVRVGPLEIAKPLLLWVNDGLMAVFFFLVGLELKREVLEGELSELGQIALPALAALGGMVAPALIYVAFNVGDPVSLGGWAIPAATDIAFALGILALLGERVPTALKVFLVSIAIFDDLGAIVIIALFYTSDLSMVALAVSLACLPLLYLLNRRGVTRLTPYLFIGLIMWVAVLKSGVHATLAGVALALFIPLRNPSDPEHSPLHSIEHDLHGTVAFGILPLFAFANSGISLAGVSAQVLTHPVALGVACGLLLGKPIGVLAMSWLGIRLGLARLPEGSDWRALGGVAVLCGIGFTMSLFIGSLAFHEDDLERLFAERIGIIGGSLTSGALGYLLLRRALARR</sequence>
<dbReference type="InterPro" id="IPR004670">
    <property type="entry name" value="NhaA"/>
</dbReference>
<evidence type="ECO:0000256" key="5">
    <source>
        <dbReference type="ARBA" id="ARBA00023136"/>
    </source>
</evidence>
<feature type="transmembrane region" description="Helical" evidence="7">
    <location>
        <begin position="290"/>
        <end position="312"/>
    </location>
</feature>
<keyword evidence="7" id="KW-0406">Ion transport</keyword>
<evidence type="ECO:0000256" key="7">
    <source>
        <dbReference type="HAMAP-Rule" id="MF_01844"/>
    </source>
</evidence>
<feature type="transmembrane region" description="Helical" evidence="7">
    <location>
        <begin position="151"/>
        <end position="175"/>
    </location>
</feature>
<feature type="transmembrane region" description="Helical" evidence="7">
    <location>
        <begin position="126"/>
        <end position="144"/>
    </location>
</feature>
<accession>A0A4R2L205</accession>
<evidence type="ECO:0000256" key="3">
    <source>
        <dbReference type="ARBA" id="ARBA00022692"/>
    </source>
</evidence>
<dbReference type="OrthoDB" id="9808135at2"/>
<feature type="transmembrane region" description="Helical" evidence="7">
    <location>
        <begin position="365"/>
        <end position="382"/>
    </location>
</feature>
<dbReference type="Gene3D" id="1.20.1530.10">
    <property type="entry name" value="Na+/H+ antiporter like domain"/>
    <property type="match status" value="1"/>
</dbReference>
<comment type="subcellular location">
    <subcellularLocation>
        <location evidence="1">Cell inner membrane</location>
        <topology evidence="1">Multi-pass membrane protein</topology>
    </subcellularLocation>
    <subcellularLocation>
        <location evidence="7">Cell membrane</location>
        <topology evidence="7">Multi-pass membrane protein</topology>
    </subcellularLocation>
</comment>
<keyword evidence="6 7" id="KW-0739">Sodium transport</keyword>
<comment type="caution">
    <text evidence="8">The sequence shown here is derived from an EMBL/GenBank/DDBJ whole genome shotgun (WGS) entry which is preliminary data.</text>
</comment>
<keyword evidence="7" id="KW-0050">Antiport</keyword>
<feature type="transmembrane region" description="Helical" evidence="7">
    <location>
        <begin position="59"/>
        <end position="79"/>
    </location>
</feature>
<feature type="transmembrane region" description="Helical" evidence="7">
    <location>
        <begin position="181"/>
        <end position="197"/>
    </location>
</feature>
<dbReference type="PANTHER" id="PTHR30341:SF0">
    <property type="entry name" value="NA(+)_H(+) ANTIPORTER NHAA"/>
    <property type="match status" value="1"/>
</dbReference>
<dbReference type="Proteomes" id="UP000295765">
    <property type="component" value="Unassembled WGS sequence"/>
</dbReference>
<feature type="transmembrane region" description="Helical" evidence="7">
    <location>
        <begin position="257"/>
        <end position="278"/>
    </location>
</feature>